<gene>
    <name evidence="1" type="ORF">BV22DRAFT_691933</name>
</gene>
<name>A0ACB8B9E5_9AGAM</name>
<keyword evidence="2" id="KW-1185">Reference proteome</keyword>
<evidence type="ECO:0000313" key="1">
    <source>
        <dbReference type="EMBL" id="KAH7921935.1"/>
    </source>
</evidence>
<comment type="caution">
    <text evidence="1">The sequence shown here is derived from an EMBL/GenBank/DDBJ whole genome shotgun (WGS) entry which is preliminary data.</text>
</comment>
<protein>
    <submittedName>
        <fullName evidence="1">Uncharacterized protein</fullName>
    </submittedName>
</protein>
<proteinExistence type="predicted"/>
<accession>A0ACB8B9E5</accession>
<organism evidence="1 2">
    <name type="scientific">Leucogyrophana mollusca</name>
    <dbReference type="NCBI Taxonomy" id="85980"/>
    <lineage>
        <taxon>Eukaryota</taxon>
        <taxon>Fungi</taxon>
        <taxon>Dikarya</taxon>
        <taxon>Basidiomycota</taxon>
        <taxon>Agaricomycotina</taxon>
        <taxon>Agaricomycetes</taxon>
        <taxon>Agaricomycetidae</taxon>
        <taxon>Boletales</taxon>
        <taxon>Boletales incertae sedis</taxon>
        <taxon>Leucogyrophana</taxon>
    </lineage>
</organism>
<evidence type="ECO:0000313" key="2">
    <source>
        <dbReference type="Proteomes" id="UP000790709"/>
    </source>
</evidence>
<dbReference type="EMBL" id="MU266505">
    <property type="protein sequence ID" value="KAH7921935.1"/>
    <property type="molecule type" value="Genomic_DNA"/>
</dbReference>
<reference evidence="1" key="1">
    <citation type="journal article" date="2021" name="New Phytol.">
        <title>Evolutionary innovations through gain and loss of genes in the ectomycorrhizal Boletales.</title>
        <authorList>
            <person name="Wu G."/>
            <person name="Miyauchi S."/>
            <person name="Morin E."/>
            <person name="Kuo A."/>
            <person name="Drula E."/>
            <person name="Varga T."/>
            <person name="Kohler A."/>
            <person name="Feng B."/>
            <person name="Cao Y."/>
            <person name="Lipzen A."/>
            <person name="Daum C."/>
            <person name="Hundley H."/>
            <person name="Pangilinan J."/>
            <person name="Johnson J."/>
            <person name="Barry K."/>
            <person name="LaButti K."/>
            <person name="Ng V."/>
            <person name="Ahrendt S."/>
            <person name="Min B."/>
            <person name="Choi I.G."/>
            <person name="Park H."/>
            <person name="Plett J.M."/>
            <person name="Magnuson J."/>
            <person name="Spatafora J.W."/>
            <person name="Nagy L.G."/>
            <person name="Henrissat B."/>
            <person name="Grigoriev I.V."/>
            <person name="Yang Z.L."/>
            <person name="Xu J."/>
            <person name="Martin F.M."/>
        </authorList>
    </citation>
    <scope>NUCLEOTIDE SEQUENCE</scope>
    <source>
        <strain evidence="1">KUC20120723A-06</strain>
    </source>
</reference>
<dbReference type="Proteomes" id="UP000790709">
    <property type="component" value="Unassembled WGS sequence"/>
</dbReference>
<sequence length="310" mass="34194">MVDPQSIISGMQQVPTTCGSYLAGTFMSLVLYGLSVFHTEDKAHLKLAVALLFLVDTVHQVFVCIGTWTYLVTNFGSYSYVTQLNTFTMLGVVCQGLTGFIAQSFFTWRIWRLSGAWMRWIIPTMIMPFVIVQPIFVGEALADSTGVSAVEGTSLRQYIEAFCGSAAGVDIVIAVVMCILLYMGRTGFNKNTDRMLLRLMIISVNTGLWTALLGVLVIILLVALPTSNRAYIAVCFPLSTLYCNTMLANLNARSYVRNVDSMPLEHISTLNASRKSPTPVLNISVDTTKWEEYDSVGHDTVVDAPLRLKV</sequence>